<dbReference type="EC" id="3.5.4.16" evidence="4"/>
<protein>
    <recommendedName>
        <fullName evidence="5">GTP cyclohydrolase 1</fullName>
        <ecNumber evidence="4">3.5.4.16</ecNumber>
    </recommendedName>
    <alternativeName>
        <fullName evidence="10">GTP cyclohydrolase I</fullName>
    </alternativeName>
</protein>
<dbReference type="UniPathway" id="UPA00848">
    <property type="reaction ID" value="UER00151"/>
</dbReference>
<dbReference type="PROSITE" id="PS00859">
    <property type="entry name" value="GTP_CYCLOHYDROL_1_1"/>
    <property type="match status" value="1"/>
</dbReference>
<dbReference type="GO" id="GO:0005737">
    <property type="term" value="C:cytoplasm"/>
    <property type="evidence" value="ECO:0007669"/>
    <property type="project" value="TreeGrafter"/>
</dbReference>
<evidence type="ECO:0000256" key="7">
    <source>
        <dbReference type="ARBA" id="ARBA00022801"/>
    </source>
</evidence>
<dbReference type="EMBL" id="CAJNOR010008087">
    <property type="protein sequence ID" value="CAF1628402.1"/>
    <property type="molecule type" value="Genomic_DNA"/>
</dbReference>
<dbReference type="InterPro" id="IPR020602">
    <property type="entry name" value="GTP_CycHdrlase_I_dom"/>
</dbReference>
<feature type="compositionally biased region" description="Polar residues" evidence="11">
    <location>
        <begin position="1"/>
        <end position="11"/>
    </location>
</feature>
<dbReference type="GO" id="GO:0003934">
    <property type="term" value="F:GTP cyclohydrolase I activity"/>
    <property type="evidence" value="ECO:0007669"/>
    <property type="project" value="UniProtKB-EC"/>
</dbReference>
<evidence type="ECO:0000256" key="4">
    <source>
        <dbReference type="ARBA" id="ARBA00012715"/>
    </source>
</evidence>
<evidence type="ECO:0000256" key="8">
    <source>
        <dbReference type="ARBA" id="ARBA00023007"/>
    </source>
</evidence>
<comment type="pathway">
    <text evidence="2">Cofactor biosynthesis; 7,8-dihydroneopterin triphosphate biosynthesis; 7,8-dihydroneopterin triphosphate from GTP: step 1/1.</text>
</comment>
<dbReference type="Gene3D" id="3.30.1130.10">
    <property type="match status" value="1"/>
</dbReference>
<feature type="region of interest" description="Disordered" evidence="11">
    <location>
        <begin position="1"/>
        <end position="46"/>
    </location>
</feature>
<dbReference type="Pfam" id="PF01227">
    <property type="entry name" value="GTP_cyclohydroI"/>
    <property type="match status" value="1"/>
</dbReference>
<dbReference type="PANTHER" id="PTHR11109">
    <property type="entry name" value="GTP CYCLOHYDROLASE I"/>
    <property type="match status" value="1"/>
</dbReference>
<reference evidence="13" key="1">
    <citation type="submission" date="2021-02" db="EMBL/GenBank/DDBJ databases">
        <authorList>
            <person name="Nowell W R."/>
        </authorList>
    </citation>
    <scope>NUCLEOTIDE SEQUENCE</scope>
</reference>
<dbReference type="HAMAP" id="MF_00223">
    <property type="entry name" value="FolE"/>
    <property type="match status" value="1"/>
</dbReference>
<keyword evidence="7" id="KW-0378">Hydrolase</keyword>
<dbReference type="FunFam" id="3.30.1130.10:FF:000012">
    <property type="entry name" value="GTP cyclohydrolase 1"/>
    <property type="match status" value="1"/>
</dbReference>
<dbReference type="InterPro" id="IPR001474">
    <property type="entry name" value="GTP_CycHdrlase_I"/>
</dbReference>
<dbReference type="GO" id="GO:0006729">
    <property type="term" value="P:tetrahydrobiopterin biosynthetic process"/>
    <property type="evidence" value="ECO:0007669"/>
    <property type="project" value="UniProtKB-KW"/>
</dbReference>
<proteinExistence type="inferred from homology"/>
<gene>
    <name evidence="13" type="ORF">XAT740_LOCUS51230</name>
</gene>
<dbReference type="GO" id="GO:0005525">
    <property type="term" value="F:GTP binding"/>
    <property type="evidence" value="ECO:0007669"/>
    <property type="project" value="UniProtKB-KW"/>
</dbReference>
<dbReference type="NCBIfam" id="NF006825">
    <property type="entry name" value="PRK09347.1-2"/>
    <property type="match status" value="1"/>
</dbReference>
<evidence type="ECO:0000256" key="2">
    <source>
        <dbReference type="ARBA" id="ARBA00005080"/>
    </source>
</evidence>
<dbReference type="InterPro" id="IPR018234">
    <property type="entry name" value="GTP_CycHdrlase_I_CS"/>
</dbReference>
<dbReference type="Gene3D" id="1.10.286.10">
    <property type="match status" value="1"/>
</dbReference>
<dbReference type="NCBIfam" id="NF006826">
    <property type="entry name" value="PRK09347.1-3"/>
    <property type="match status" value="1"/>
</dbReference>
<comment type="similarity">
    <text evidence="3">Belongs to the GTP cyclohydrolase I family.</text>
</comment>
<evidence type="ECO:0000256" key="11">
    <source>
        <dbReference type="SAM" id="MobiDB-lite"/>
    </source>
</evidence>
<dbReference type="GO" id="GO:0008270">
    <property type="term" value="F:zinc ion binding"/>
    <property type="evidence" value="ECO:0007669"/>
    <property type="project" value="TreeGrafter"/>
</dbReference>
<dbReference type="InterPro" id="IPR043133">
    <property type="entry name" value="GTP-CH-I_C/QueF"/>
</dbReference>
<evidence type="ECO:0000256" key="6">
    <source>
        <dbReference type="ARBA" id="ARBA00022741"/>
    </source>
</evidence>
<dbReference type="PROSITE" id="PS00860">
    <property type="entry name" value="GTP_CYCLOHYDROL_1_2"/>
    <property type="match status" value="1"/>
</dbReference>
<dbReference type="PANTHER" id="PTHR11109:SF7">
    <property type="entry name" value="GTP CYCLOHYDROLASE 1"/>
    <property type="match status" value="1"/>
</dbReference>
<evidence type="ECO:0000313" key="14">
    <source>
        <dbReference type="Proteomes" id="UP000663828"/>
    </source>
</evidence>
<evidence type="ECO:0000256" key="9">
    <source>
        <dbReference type="ARBA" id="ARBA00023134"/>
    </source>
</evidence>
<dbReference type="SUPFAM" id="SSF55620">
    <property type="entry name" value="Tetrahydrobiopterin biosynthesis enzymes-like"/>
    <property type="match status" value="1"/>
</dbReference>
<comment type="catalytic activity">
    <reaction evidence="1">
        <text>GTP + H2O = 7,8-dihydroneopterin 3'-triphosphate + formate + H(+)</text>
        <dbReference type="Rhea" id="RHEA:17473"/>
        <dbReference type="ChEBI" id="CHEBI:15377"/>
        <dbReference type="ChEBI" id="CHEBI:15378"/>
        <dbReference type="ChEBI" id="CHEBI:15740"/>
        <dbReference type="ChEBI" id="CHEBI:37565"/>
        <dbReference type="ChEBI" id="CHEBI:58462"/>
        <dbReference type="EC" id="3.5.4.16"/>
    </reaction>
</comment>
<dbReference type="InterPro" id="IPR043134">
    <property type="entry name" value="GTP-CH-I_N"/>
</dbReference>
<sequence length="261" mass="29501">MSATEQCVTTIQKEKQLATLSPNGHTENGHNDTEDDTAFTVGTTNDNCRRTSMRDRRSSVYDDNALREKDTDSIHNDRLKSMTSFYKDILISVGEDPSREGLLKTPKRAAEAMLFFTKGYEQCIGDVVNDAIFEEDCEDMVIVKDIDIFSLCEHHLVPFFGKVAVGYLPKKKVIGLSKIARIVEVYSRRLQVQERLTRQIAEAIQEAVEPRGVAVIVECVHMCMVMRGAQKVNSRTTTSSMIGVFRDEHKTREEFLSLAKI</sequence>
<organism evidence="13 14">
    <name type="scientific">Adineta ricciae</name>
    <name type="common">Rotifer</name>
    <dbReference type="NCBI Taxonomy" id="249248"/>
    <lineage>
        <taxon>Eukaryota</taxon>
        <taxon>Metazoa</taxon>
        <taxon>Spiralia</taxon>
        <taxon>Gnathifera</taxon>
        <taxon>Rotifera</taxon>
        <taxon>Eurotatoria</taxon>
        <taxon>Bdelloidea</taxon>
        <taxon>Adinetida</taxon>
        <taxon>Adinetidae</taxon>
        <taxon>Adineta</taxon>
    </lineage>
</organism>
<comment type="caution">
    <text evidence="13">The sequence shown here is derived from an EMBL/GenBank/DDBJ whole genome shotgun (WGS) entry which is preliminary data.</text>
</comment>
<evidence type="ECO:0000256" key="3">
    <source>
        <dbReference type="ARBA" id="ARBA00008085"/>
    </source>
</evidence>
<dbReference type="NCBIfam" id="TIGR00063">
    <property type="entry name" value="folE"/>
    <property type="match status" value="1"/>
</dbReference>
<keyword evidence="8" id="KW-0783">Tetrahydrobiopterin biosynthesis</keyword>
<evidence type="ECO:0000256" key="10">
    <source>
        <dbReference type="ARBA" id="ARBA00030854"/>
    </source>
</evidence>
<accession>A0A816D091</accession>
<name>A0A816D091_ADIRI</name>
<keyword evidence="9" id="KW-0342">GTP-binding</keyword>
<evidence type="ECO:0000256" key="5">
    <source>
        <dbReference type="ARBA" id="ARBA00017272"/>
    </source>
</evidence>
<evidence type="ECO:0000259" key="12">
    <source>
        <dbReference type="Pfam" id="PF01227"/>
    </source>
</evidence>
<dbReference type="CDD" id="cd00642">
    <property type="entry name" value="GTP_cyclohydro1"/>
    <property type="match status" value="1"/>
</dbReference>
<dbReference type="FunFam" id="1.10.286.10:FF:000003">
    <property type="entry name" value="GTP cyclohydrolase 1"/>
    <property type="match status" value="1"/>
</dbReference>
<dbReference type="Proteomes" id="UP000663828">
    <property type="component" value="Unassembled WGS sequence"/>
</dbReference>
<keyword evidence="6" id="KW-0547">Nucleotide-binding</keyword>
<evidence type="ECO:0000313" key="13">
    <source>
        <dbReference type="EMBL" id="CAF1628402.1"/>
    </source>
</evidence>
<dbReference type="GO" id="GO:0046654">
    <property type="term" value="P:tetrahydrofolate biosynthetic process"/>
    <property type="evidence" value="ECO:0007669"/>
    <property type="project" value="InterPro"/>
</dbReference>
<feature type="domain" description="GTP cyclohydrolase I" evidence="12">
    <location>
        <begin position="85"/>
        <end position="259"/>
    </location>
</feature>
<dbReference type="AlphaFoldDB" id="A0A816D091"/>
<keyword evidence="14" id="KW-1185">Reference proteome</keyword>
<evidence type="ECO:0000256" key="1">
    <source>
        <dbReference type="ARBA" id="ARBA00001052"/>
    </source>
</evidence>